<feature type="region of interest" description="Disordered" evidence="1">
    <location>
        <begin position="209"/>
        <end position="233"/>
    </location>
</feature>
<evidence type="ECO:0000256" key="2">
    <source>
        <dbReference type="SAM" id="SignalP"/>
    </source>
</evidence>
<gene>
    <name evidence="3" type="ORF">SVUK_LOCUS1823</name>
</gene>
<evidence type="ECO:0000256" key="1">
    <source>
        <dbReference type="SAM" id="MobiDB-lite"/>
    </source>
</evidence>
<dbReference type="AlphaFoldDB" id="A0A3P7K691"/>
<evidence type="ECO:0000313" key="4">
    <source>
        <dbReference type="Proteomes" id="UP000270094"/>
    </source>
</evidence>
<name>A0A3P7K691_STRVU</name>
<feature type="compositionally biased region" description="Polar residues" evidence="1">
    <location>
        <begin position="214"/>
        <end position="233"/>
    </location>
</feature>
<evidence type="ECO:0000313" key="3">
    <source>
        <dbReference type="EMBL" id="VDM66825.1"/>
    </source>
</evidence>
<organism evidence="3 4">
    <name type="scientific">Strongylus vulgaris</name>
    <name type="common">Blood worm</name>
    <dbReference type="NCBI Taxonomy" id="40348"/>
    <lineage>
        <taxon>Eukaryota</taxon>
        <taxon>Metazoa</taxon>
        <taxon>Ecdysozoa</taxon>
        <taxon>Nematoda</taxon>
        <taxon>Chromadorea</taxon>
        <taxon>Rhabditida</taxon>
        <taxon>Rhabditina</taxon>
        <taxon>Rhabditomorpha</taxon>
        <taxon>Strongyloidea</taxon>
        <taxon>Strongylidae</taxon>
        <taxon>Strongylus</taxon>
    </lineage>
</organism>
<dbReference type="Proteomes" id="UP000270094">
    <property type="component" value="Unassembled WGS sequence"/>
</dbReference>
<feature type="chain" id="PRO_5018099977" evidence="2">
    <location>
        <begin position="18"/>
        <end position="359"/>
    </location>
</feature>
<protein>
    <submittedName>
        <fullName evidence="3">Uncharacterized protein</fullName>
    </submittedName>
</protein>
<dbReference type="EMBL" id="UYYB01003827">
    <property type="protein sequence ID" value="VDM66825.1"/>
    <property type="molecule type" value="Genomic_DNA"/>
</dbReference>
<feature type="signal peptide" evidence="2">
    <location>
        <begin position="1"/>
        <end position="17"/>
    </location>
</feature>
<dbReference type="OrthoDB" id="10051416at2759"/>
<keyword evidence="2" id="KW-0732">Signal</keyword>
<reference evidence="3 4" key="1">
    <citation type="submission" date="2018-11" db="EMBL/GenBank/DDBJ databases">
        <authorList>
            <consortium name="Pathogen Informatics"/>
        </authorList>
    </citation>
    <scope>NUCLEOTIDE SEQUENCE [LARGE SCALE GENOMIC DNA]</scope>
</reference>
<sequence length="359" mass="40658">MLLIVIMGSLFEVEIGAVNTLIVMPRPLEMTGKNEFPLYDVLSPCLTTWLHMSEKLSESINDFSLNWSATVDMTFAQVLKMALDCTDDRIFNAAISKSVMLKVKELGANLAGCPSCLLLHTVLRWCALPSSVEKLSTTPVTAGTHPQFLDKTSRKTALMALLSHWHTDICQQVKLVSNAEARKYRADPGSIAREVRIPMEDLENKPEIKHRRNASTASRNLTANGGMTNQKRPSAQEKVDLYHWLLSVHRERKERKTADLDNKDYINPMDIMPQAFFYSFYHLALVYTVTVNNIITAMVEQRVVSSAADESRKFITPHLHQLMHIKKVAVDGKLSWRIEMDEKGLLPVRGWVRTALLRI</sequence>
<accession>A0A3P7K691</accession>
<keyword evidence="4" id="KW-1185">Reference proteome</keyword>
<proteinExistence type="predicted"/>